<dbReference type="InterPro" id="IPR017441">
    <property type="entry name" value="Protein_kinase_ATP_BS"/>
</dbReference>
<dbReference type="PROSITE" id="PS00108">
    <property type="entry name" value="PROTEIN_KINASE_ST"/>
    <property type="match status" value="1"/>
</dbReference>
<keyword evidence="3 6" id="KW-0547">Nucleotide-binding</keyword>
<comment type="caution">
    <text evidence="10">The sequence shown here is derived from an EMBL/GenBank/DDBJ whole genome shotgun (WGS) entry which is preliminary data.</text>
</comment>
<evidence type="ECO:0000256" key="4">
    <source>
        <dbReference type="ARBA" id="ARBA00022777"/>
    </source>
</evidence>
<feature type="compositionally biased region" description="Basic and acidic residues" evidence="8">
    <location>
        <begin position="421"/>
        <end position="435"/>
    </location>
</feature>
<evidence type="ECO:0000313" key="11">
    <source>
        <dbReference type="Proteomes" id="UP000037460"/>
    </source>
</evidence>
<feature type="compositionally biased region" description="Pro residues" evidence="8">
    <location>
        <begin position="381"/>
        <end position="394"/>
    </location>
</feature>
<dbReference type="AlphaFoldDB" id="A0A0M0J5Y3"/>
<proteinExistence type="inferred from homology"/>
<evidence type="ECO:0000256" key="5">
    <source>
        <dbReference type="ARBA" id="ARBA00022840"/>
    </source>
</evidence>
<dbReference type="PROSITE" id="PS00107">
    <property type="entry name" value="PROTEIN_KINASE_ATP"/>
    <property type="match status" value="1"/>
</dbReference>
<dbReference type="OrthoDB" id="192887at2759"/>
<keyword evidence="11" id="KW-1185">Reference proteome</keyword>
<evidence type="ECO:0000256" key="1">
    <source>
        <dbReference type="ARBA" id="ARBA00022527"/>
    </source>
</evidence>
<keyword evidence="1 7" id="KW-0723">Serine/threonine-protein kinase</keyword>
<evidence type="ECO:0000256" key="2">
    <source>
        <dbReference type="ARBA" id="ARBA00022679"/>
    </source>
</evidence>
<keyword evidence="5 6" id="KW-0067">ATP-binding</keyword>
<protein>
    <submittedName>
        <fullName evidence="10">Mitogen-activated protein kinase 3</fullName>
    </submittedName>
</protein>
<dbReference type="CDD" id="cd07834">
    <property type="entry name" value="STKc_MAPK"/>
    <property type="match status" value="1"/>
</dbReference>
<reference evidence="11" key="1">
    <citation type="journal article" date="2015" name="PLoS Genet.">
        <title>Genome Sequence and Transcriptome Analyses of Chrysochromulina tobin: Metabolic Tools for Enhanced Algal Fitness in the Prominent Order Prymnesiales (Haptophyceae).</title>
        <authorList>
            <person name="Hovde B.T."/>
            <person name="Deodato C.R."/>
            <person name="Hunsperger H.M."/>
            <person name="Ryken S.A."/>
            <person name="Yost W."/>
            <person name="Jha R.K."/>
            <person name="Patterson J."/>
            <person name="Monnat R.J. Jr."/>
            <person name="Barlow S.B."/>
            <person name="Starkenburg S.R."/>
            <person name="Cattolico R.A."/>
        </authorList>
    </citation>
    <scope>NUCLEOTIDE SEQUENCE</scope>
    <source>
        <strain evidence="11">CCMP291</strain>
    </source>
</reference>
<dbReference type="InterPro" id="IPR000719">
    <property type="entry name" value="Prot_kinase_dom"/>
</dbReference>
<dbReference type="InterPro" id="IPR011009">
    <property type="entry name" value="Kinase-like_dom_sf"/>
</dbReference>
<dbReference type="EMBL" id="JWZX01003338">
    <property type="protein sequence ID" value="KOO21747.1"/>
    <property type="molecule type" value="Genomic_DNA"/>
</dbReference>
<dbReference type="Gene3D" id="3.30.200.20">
    <property type="entry name" value="Phosphorylase Kinase, domain 1"/>
    <property type="match status" value="1"/>
</dbReference>
<dbReference type="InterPro" id="IPR008271">
    <property type="entry name" value="Ser/Thr_kinase_AS"/>
</dbReference>
<dbReference type="PANTHER" id="PTHR24055">
    <property type="entry name" value="MITOGEN-ACTIVATED PROTEIN KINASE"/>
    <property type="match status" value="1"/>
</dbReference>
<dbReference type="Pfam" id="PF00069">
    <property type="entry name" value="Pkinase"/>
    <property type="match status" value="1"/>
</dbReference>
<dbReference type="Gene3D" id="1.10.510.10">
    <property type="entry name" value="Transferase(Phosphotransferase) domain 1"/>
    <property type="match status" value="1"/>
</dbReference>
<dbReference type="PROSITE" id="PS50011">
    <property type="entry name" value="PROTEIN_KINASE_DOM"/>
    <property type="match status" value="1"/>
</dbReference>
<comment type="similarity">
    <text evidence="7">Belongs to the protein kinase superfamily.</text>
</comment>
<evidence type="ECO:0000259" key="9">
    <source>
        <dbReference type="PROSITE" id="PS50011"/>
    </source>
</evidence>
<evidence type="ECO:0000256" key="8">
    <source>
        <dbReference type="SAM" id="MobiDB-lite"/>
    </source>
</evidence>
<accession>A0A0M0J5Y3</accession>
<gene>
    <name evidence="10" type="ORF">Ctob_001315</name>
</gene>
<feature type="domain" description="Protein kinase" evidence="9">
    <location>
        <begin position="19"/>
        <end position="338"/>
    </location>
</feature>
<feature type="binding site" evidence="6">
    <location>
        <position position="49"/>
    </location>
    <ligand>
        <name>ATP</name>
        <dbReference type="ChEBI" id="CHEBI:30616"/>
    </ligand>
</feature>
<keyword evidence="2" id="KW-0808">Transferase</keyword>
<dbReference type="FunFam" id="1.10.510.10:FF:000040">
    <property type="entry name" value="Mitogen-activated protein kinase"/>
    <property type="match status" value="1"/>
</dbReference>
<dbReference type="GO" id="GO:0004674">
    <property type="term" value="F:protein serine/threonine kinase activity"/>
    <property type="evidence" value="ECO:0007669"/>
    <property type="project" value="UniProtKB-KW"/>
</dbReference>
<dbReference type="InterPro" id="IPR050117">
    <property type="entry name" value="MAPK"/>
</dbReference>
<evidence type="ECO:0000256" key="6">
    <source>
        <dbReference type="PROSITE-ProRule" id="PRU10141"/>
    </source>
</evidence>
<organism evidence="10 11">
    <name type="scientific">Chrysochromulina tobinii</name>
    <dbReference type="NCBI Taxonomy" id="1460289"/>
    <lineage>
        <taxon>Eukaryota</taxon>
        <taxon>Haptista</taxon>
        <taxon>Haptophyta</taxon>
        <taxon>Prymnesiophyceae</taxon>
        <taxon>Prymnesiales</taxon>
        <taxon>Chrysochromulinaceae</taxon>
        <taxon>Chrysochromulina</taxon>
    </lineage>
</organism>
<dbReference type="SUPFAM" id="SSF56112">
    <property type="entry name" value="Protein kinase-like (PK-like)"/>
    <property type="match status" value="1"/>
</dbReference>
<dbReference type="SMART" id="SM00220">
    <property type="entry name" value="S_TKc"/>
    <property type="match status" value="1"/>
</dbReference>
<dbReference type="GO" id="GO:0005524">
    <property type="term" value="F:ATP binding"/>
    <property type="evidence" value="ECO:0007669"/>
    <property type="project" value="UniProtKB-UniRule"/>
</dbReference>
<keyword evidence="4 10" id="KW-0418">Kinase</keyword>
<sequence length="443" mass="47801">MASIDVKGLALGFTLPPRYEAKKMVGKGAFGVLISAFDHEENGPVAIKKVCLSGAMGWDRHEAKSLIRELKLLQHFDHENIMRLRDLLVPAGMMPAGSSCIMAGPSSSFSEVYMVQDLMATDLHYIIQSAARGKQPMTPEHIQYFTYQLLRGLKAIHSARVLHRDLKPSNLLINKDCELRICDFGLARGVDFDPAHAAQLTEYVVTRWYRAPELLTGNETYGPAIDMWSVGCILAEMLSALQPGNVGDKAALFPGTDVLATLKLIIGSLGAPSDLSFIDNAKAVAYIQALSRTLAPPVPLEARYPGAPPLALDLLKRLLLLEPSKRPNAVEALEHPFLASLHACNEEPSAPAFDFAFEAASDEALQGLLDEEIRRFQPDAPTTPSPPAPHPPLLAPSTPGGGVLDSPLETQSGAATAAADKPFDAPRPETRKRGSDQIARSPG</sequence>
<evidence type="ECO:0000256" key="3">
    <source>
        <dbReference type="ARBA" id="ARBA00022741"/>
    </source>
</evidence>
<name>A0A0M0J5Y3_9EUKA</name>
<evidence type="ECO:0000256" key="7">
    <source>
        <dbReference type="RuleBase" id="RU000304"/>
    </source>
</evidence>
<dbReference type="Proteomes" id="UP000037460">
    <property type="component" value="Unassembled WGS sequence"/>
</dbReference>
<feature type="region of interest" description="Disordered" evidence="8">
    <location>
        <begin position="377"/>
        <end position="443"/>
    </location>
</feature>
<evidence type="ECO:0000313" key="10">
    <source>
        <dbReference type="EMBL" id="KOO21747.1"/>
    </source>
</evidence>